<sequence>MQLCFATNNPHKLNELKNLVGSSILLQSLKDIGCSADIPETGDNLKANSLEKAEYIKNHFKVNCFADDTGLEVDALGGAPGVYSARYAGEPANSLLNMKLLLKNLDGIKERTARFRTVIALLLEDNAPVYFEGSVEGVVSLTENGSEGFGYDPIFIPNGFGCTFAEMEQSEKSRISHRGKAVAKLVNYLNNL</sequence>
<keyword evidence="8" id="KW-0546">Nucleotide metabolism</keyword>
<reference evidence="17" key="1">
    <citation type="submission" date="2018-06" db="EMBL/GenBank/DDBJ databases">
        <authorList>
            <person name="Zhirakovskaya E."/>
        </authorList>
    </citation>
    <scope>NUCLEOTIDE SEQUENCE</scope>
</reference>
<dbReference type="InterPro" id="IPR002637">
    <property type="entry name" value="RdgB/HAM1"/>
</dbReference>
<proteinExistence type="inferred from homology"/>
<dbReference type="GO" id="GO:0036220">
    <property type="term" value="F:ITP diphosphatase activity"/>
    <property type="evidence" value="ECO:0007669"/>
    <property type="project" value="UniProtKB-EC"/>
</dbReference>
<evidence type="ECO:0000256" key="5">
    <source>
        <dbReference type="ARBA" id="ARBA00022741"/>
    </source>
</evidence>
<evidence type="ECO:0000256" key="13">
    <source>
        <dbReference type="ARBA" id="ARBA00075987"/>
    </source>
</evidence>
<evidence type="ECO:0000256" key="6">
    <source>
        <dbReference type="ARBA" id="ARBA00022801"/>
    </source>
</evidence>
<accession>A0A3B0VX38</accession>
<dbReference type="GO" id="GO:0036222">
    <property type="term" value="F:XTP diphosphatase activity"/>
    <property type="evidence" value="ECO:0007669"/>
    <property type="project" value="UniProtKB-ARBA"/>
</dbReference>
<evidence type="ECO:0000256" key="4">
    <source>
        <dbReference type="ARBA" id="ARBA00022723"/>
    </source>
</evidence>
<dbReference type="FunFam" id="3.90.950.10:FF:000001">
    <property type="entry name" value="dITP/XTP pyrophosphatase"/>
    <property type="match status" value="1"/>
</dbReference>
<dbReference type="AlphaFoldDB" id="A0A3B0VX38"/>
<evidence type="ECO:0000256" key="14">
    <source>
        <dbReference type="ARBA" id="ARBA00078805"/>
    </source>
</evidence>
<dbReference type="GO" id="GO:0005829">
    <property type="term" value="C:cytosol"/>
    <property type="evidence" value="ECO:0007669"/>
    <property type="project" value="TreeGrafter"/>
</dbReference>
<keyword evidence="5" id="KW-0547">Nucleotide-binding</keyword>
<name>A0A3B0VX38_9ZZZZ</name>
<dbReference type="GO" id="GO:0017111">
    <property type="term" value="F:ribonucleoside triphosphate phosphatase activity"/>
    <property type="evidence" value="ECO:0007669"/>
    <property type="project" value="InterPro"/>
</dbReference>
<evidence type="ECO:0000256" key="16">
    <source>
        <dbReference type="ARBA" id="ARBA00083635"/>
    </source>
</evidence>
<comment type="catalytic activity">
    <reaction evidence="10">
        <text>XTP + H2O = XMP + diphosphate + H(+)</text>
        <dbReference type="Rhea" id="RHEA:28610"/>
        <dbReference type="ChEBI" id="CHEBI:15377"/>
        <dbReference type="ChEBI" id="CHEBI:15378"/>
        <dbReference type="ChEBI" id="CHEBI:33019"/>
        <dbReference type="ChEBI" id="CHEBI:57464"/>
        <dbReference type="ChEBI" id="CHEBI:61314"/>
        <dbReference type="EC" id="3.6.1.66"/>
    </reaction>
</comment>
<comment type="similarity">
    <text evidence="2">Belongs to the HAM1 NTPase family.</text>
</comment>
<evidence type="ECO:0000256" key="3">
    <source>
        <dbReference type="ARBA" id="ARBA00011738"/>
    </source>
</evidence>
<evidence type="ECO:0000256" key="8">
    <source>
        <dbReference type="ARBA" id="ARBA00023080"/>
    </source>
</evidence>
<dbReference type="Gene3D" id="3.90.950.10">
    <property type="match status" value="1"/>
</dbReference>
<evidence type="ECO:0000256" key="9">
    <source>
        <dbReference type="ARBA" id="ARBA00051875"/>
    </source>
</evidence>
<dbReference type="SUPFAM" id="SSF52972">
    <property type="entry name" value="ITPase-like"/>
    <property type="match status" value="1"/>
</dbReference>
<evidence type="ECO:0000256" key="1">
    <source>
        <dbReference type="ARBA" id="ARBA00001946"/>
    </source>
</evidence>
<gene>
    <name evidence="17" type="ORF">MNBD_GAMMA03-307</name>
</gene>
<keyword evidence="7" id="KW-0460">Magnesium</keyword>
<dbReference type="NCBIfam" id="TIGR00042">
    <property type="entry name" value="RdgB/HAM1 family non-canonical purine NTP pyrophosphatase"/>
    <property type="match status" value="1"/>
</dbReference>
<dbReference type="GO" id="GO:0009117">
    <property type="term" value="P:nucleotide metabolic process"/>
    <property type="evidence" value="ECO:0007669"/>
    <property type="project" value="UniProtKB-KW"/>
</dbReference>
<organism evidence="17">
    <name type="scientific">hydrothermal vent metagenome</name>
    <dbReference type="NCBI Taxonomy" id="652676"/>
    <lineage>
        <taxon>unclassified sequences</taxon>
        <taxon>metagenomes</taxon>
        <taxon>ecological metagenomes</taxon>
    </lineage>
</organism>
<keyword evidence="4" id="KW-0479">Metal-binding</keyword>
<dbReference type="GO" id="GO:0009146">
    <property type="term" value="P:purine nucleoside triphosphate catabolic process"/>
    <property type="evidence" value="ECO:0007669"/>
    <property type="project" value="UniProtKB-ARBA"/>
</dbReference>
<dbReference type="PANTHER" id="PTHR11067:SF9">
    <property type="entry name" value="INOSINE TRIPHOSPHATE PYROPHOSPHATASE"/>
    <property type="match status" value="1"/>
</dbReference>
<dbReference type="PANTHER" id="PTHR11067">
    <property type="entry name" value="INOSINE TRIPHOSPHATE PYROPHOSPHATASE/HAM1 PROTEIN"/>
    <property type="match status" value="1"/>
</dbReference>
<evidence type="ECO:0000313" key="17">
    <source>
        <dbReference type="EMBL" id="VAW48185.1"/>
    </source>
</evidence>
<dbReference type="InterPro" id="IPR029001">
    <property type="entry name" value="ITPase-like_fam"/>
</dbReference>
<evidence type="ECO:0000256" key="15">
    <source>
        <dbReference type="ARBA" id="ARBA00083186"/>
    </source>
</evidence>
<dbReference type="GO" id="GO:0035870">
    <property type="term" value="F:dITP diphosphatase activity"/>
    <property type="evidence" value="ECO:0007669"/>
    <property type="project" value="RHEA"/>
</dbReference>
<evidence type="ECO:0000256" key="2">
    <source>
        <dbReference type="ARBA" id="ARBA00008023"/>
    </source>
</evidence>
<keyword evidence="6 17" id="KW-0378">Hydrolase</keyword>
<dbReference type="GO" id="GO:0046872">
    <property type="term" value="F:metal ion binding"/>
    <property type="evidence" value="ECO:0007669"/>
    <property type="project" value="UniProtKB-KW"/>
</dbReference>
<comment type="subunit">
    <text evidence="3">Homodimer.</text>
</comment>
<dbReference type="CDD" id="cd00515">
    <property type="entry name" value="HAM1"/>
    <property type="match status" value="1"/>
</dbReference>
<evidence type="ECO:0000256" key="11">
    <source>
        <dbReference type="ARBA" id="ARBA00066468"/>
    </source>
</evidence>
<comment type="cofactor">
    <cofactor evidence="1">
        <name>Mg(2+)</name>
        <dbReference type="ChEBI" id="CHEBI:18420"/>
    </cofactor>
</comment>
<evidence type="ECO:0000256" key="10">
    <source>
        <dbReference type="ARBA" id="ARBA00052017"/>
    </source>
</evidence>
<dbReference type="Pfam" id="PF01725">
    <property type="entry name" value="Ham1p_like"/>
    <property type="match status" value="1"/>
</dbReference>
<dbReference type="InterPro" id="IPR020922">
    <property type="entry name" value="dITP/XTP_pyrophosphatase"/>
</dbReference>
<dbReference type="EC" id="3.6.1.66" evidence="11"/>
<evidence type="ECO:0000256" key="7">
    <source>
        <dbReference type="ARBA" id="ARBA00022842"/>
    </source>
</evidence>
<dbReference type="GO" id="GO:0000166">
    <property type="term" value="F:nucleotide binding"/>
    <property type="evidence" value="ECO:0007669"/>
    <property type="project" value="UniProtKB-KW"/>
</dbReference>
<protein>
    <recommendedName>
        <fullName evidence="12">dITP/XTP pyrophosphatase</fullName>
        <ecNumber evidence="11">3.6.1.66</ecNumber>
    </recommendedName>
    <alternativeName>
        <fullName evidence="13">Non-canonical purine NTP pyrophosphatase</fullName>
    </alternativeName>
    <alternativeName>
        <fullName evidence="14">Non-standard purine NTP pyrophosphatase</fullName>
    </alternativeName>
    <alternativeName>
        <fullName evidence="16">Nucleoside-triphosphate diphosphatase</fullName>
    </alternativeName>
    <alternativeName>
        <fullName evidence="15">Nucleoside-triphosphate pyrophosphatase</fullName>
    </alternativeName>
</protein>
<dbReference type="EMBL" id="UOFC01000189">
    <property type="protein sequence ID" value="VAW48185.1"/>
    <property type="molecule type" value="Genomic_DNA"/>
</dbReference>
<comment type="catalytic activity">
    <reaction evidence="9">
        <text>dITP + H2O = dIMP + diphosphate + H(+)</text>
        <dbReference type="Rhea" id="RHEA:28342"/>
        <dbReference type="ChEBI" id="CHEBI:15377"/>
        <dbReference type="ChEBI" id="CHEBI:15378"/>
        <dbReference type="ChEBI" id="CHEBI:33019"/>
        <dbReference type="ChEBI" id="CHEBI:61194"/>
        <dbReference type="ChEBI" id="CHEBI:61382"/>
        <dbReference type="EC" id="3.6.1.66"/>
    </reaction>
</comment>
<dbReference type="HAMAP" id="MF_01405">
    <property type="entry name" value="Non_canon_purine_NTPase"/>
    <property type="match status" value="1"/>
</dbReference>
<evidence type="ECO:0000256" key="12">
    <source>
        <dbReference type="ARBA" id="ARBA00071289"/>
    </source>
</evidence>